<organism evidence="3 4">
    <name type="scientific">Virgibacillus chiguensis</name>
    <dbReference type="NCBI Taxonomy" id="411959"/>
    <lineage>
        <taxon>Bacteria</taxon>
        <taxon>Bacillati</taxon>
        <taxon>Bacillota</taxon>
        <taxon>Bacilli</taxon>
        <taxon>Bacillales</taxon>
        <taxon>Bacillaceae</taxon>
        <taxon>Virgibacillus</taxon>
    </lineage>
</organism>
<feature type="domain" description="YtkA-like" evidence="2">
    <location>
        <begin position="35"/>
        <end position="115"/>
    </location>
</feature>
<evidence type="ECO:0000259" key="2">
    <source>
        <dbReference type="Pfam" id="PF13115"/>
    </source>
</evidence>
<dbReference type="InterPro" id="IPR032693">
    <property type="entry name" value="YtkA-like_dom"/>
</dbReference>
<keyword evidence="4" id="KW-1185">Reference proteome</keyword>
<evidence type="ECO:0000313" key="4">
    <source>
        <dbReference type="Proteomes" id="UP000184079"/>
    </source>
</evidence>
<feature type="signal peptide" evidence="1">
    <location>
        <begin position="1"/>
        <end position="18"/>
    </location>
</feature>
<dbReference type="OrthoDB" id="2679563at2"/>
<dbReference type="RefSeq" id="WP_073005603.1">
    <property type="nucleotide sequence ID" value="NZ_FQXD01000002.1"/>
</dbReference>
<feature type="chain" id="PRO_5039056991" evidence="1">
    <location>
        <begin position="19"/>
        <end position="252"/>
    </location>
</feature>
<evidence type="ECO:0000313" key="3">
    <source>
        <dbReference type="EMBL" id="SHG93616.1"/>
    </source>
</evidence>
<dbReference type="EMBL" id="FQXD01000002">
    <property type="protein sequence ID" value="SHG93616.1"/>
    <property type="molecule type" value="Genomic_DNA"/>
</dbReference>
<dbReference type="PROSITE" id="PS51257">
    <property type="entry name" value="PROKAR_LIPOPROTEIN"/>
    <property type="match status" value="1"/>
</dbReference>
<dbReference type="Proteomes" id="UP000184079">
    <property type="component" value="Unassembled WGS sequence"/>
</dbReference>
<evidence type="ECO:0000256" key="1">
    <source>
        <dbReference type="SAM" id="SignalP"/>
    </source>
</evidence>
<reference evidence="4" key="1">
    <citation type="submission" date="2016-11" db="EMBL/GenBank/DDBJ databases">
        <authorList>
            <person name="Varghese N."/>
            <person name="Submissions S."/>
        </authorList>
    </citation>
    <scope>NUCLEOTIDE SEQUENCE [LARGE SCALE GENOMIC DNA]</scope>
    <source>
        <strain evidence="4">CGMCC 1.6496</strain>
    </source>
</reference>
<feature type="domain" description="YtkA-like" evidence="2">
    <location>
        <begin position="154"/>
        <end position="233"/>
    </location>
</feature>
<sequence length="252" mass="28746">MRRRFWMFIGIIALILMAACGQEEKAEKSTDAKEEEPKELKVDFEVPESAEIGDTVELKATVTYGEEKVTDADEVVFEVWEKGKKDDSTNYESTNHEDGTYTAEVTFDNNGVYEMFAHTTARDLHTMPQKAITVGDVENVETKDDEEHANHEGTDGFTLHFMEPENVAAGEETELMVHLQMNEKPLEEASVRYEIGRENTADKEWVDAEEGKAGEYTGSYTFTDKGKYQLIVHVENDDDLHEHEEYEITVEK</sequence>
<dbReference type="AlphaFoldDB" id="A0A1M5NVL4"/>
<dbReference type="Pfam" id="PF13115">
    <property type="entry name" value="YtkA"/>
    <property type="match status" value="2"/>
</dbReference>
<keyword evidence="1" id="KW-0732">Signal</keyword>
<proteinExistence type="predicted"/>
<name>A0A1M5NVL4_9BACI</name>
<accession>A0A1M5NVL4</accession>
<gene>
    <name evidence="3" type="ORF">SAMN05421807_102360</name>
</gene>
<protein>
    <submittedName>
        <fullName evidence="3">YtkA-like</fullName>
    </submittedName>
</protein>